<sequence>MSELVSESSAAPRVLVAGIGNVFLGDDGFGVEVAQRLLARGGLPDGVEVADVGIRGVHLAYQLLDGWDGLLLVDAMHRDGPPGTLYRLEHTYDGPPRRAGIQVDGHDMSPDVVLGLLRELAVATDVDRPVGRVLVVGCEPATTAEGIGLSPPVAAAVEPALDVVDELLDLVLETKEGAHP</sequence>
<dbReference type="Proteomes" id="UP000295560">
    <property type="component" value="Unassembled WGS sequence"/>
</dbReference>
<comment type="caution">
    <text evidence="5">The sequence shown here is derived from an EMBL/GenBank/DDBJ whole genome shotgun (WGS) entry which is preliminary data.</text>
</comment>
<dbReference type="PANTHER" id="PTHR30302">
    <property type="entry name" value="HYDROGENASE 1 MATURATION PROTEASE"/>
    <property type="match status" value="1"/>
</dbReference>
<dbReference type="Pfam" id="PF01750">
    <property type="entry name" value="HycI"/>
    <property type="match status" value="1"/>
</dbReference>
<dbReference type="GO" id="GO:0016485">
    <property type="term" value="P:protein processing"/>
    <property type="evidence" value="ECO:0007669"/>
    <property type="project" value="TreeGrafter"/>
</dbReference>
<keyword evidence="2 5" id="KW-0645">Protease</keyword>
<evidence type="ECO:0000256" key="1">
    <source>
        <dbReference type="ARBA" id="ARBA00006814"/>
    </source>
</evidence>
<keyword evidence="3" id="KW-0064">Aspartyl protease</keyword>
<dbReference type="AlphaFoldDB" id="A0A4R1HJ67"/>
<name>A0A4R1HJ67_PSEEN</name>
<dbReference type="NCBIfam" id="TIGR00072">
    <property type="entry name" value="hydrog_prot"/>
    <property type="match status" value="1"/>
</dbReference>
<gene>
    <name evidence="5" type="ORF">EV378_6328</name>
</gene>
<organism evidence="5 6">
    <name type="scientific">Pseudonocardia endophytica</name>
    <dbReference type="NCBI Taxonomy" id="401976"/>
    <lineage>
        <taxon>Bacteria</taxon>
        <taxon>Bacillati</taxon>
        <taxon>Actinomycetota</taxon>
        <taxon>Actinomycetes</taxon>
        <taxon>Pseudonocardiales</taxon>
        <taxon>Pseudonocardiaceae</taxon>
        <taxon>Pseudonocardia</taxon>
    </lineage>
</organism>
<dbReference type="PANTHER" id="PTHR30302:SF1">
    <property type="entry name" value="HYDROGENASE 2 MATURATION PROTEASE"/>
    <property type="match status" value="1"/>
</dbReference>
<accession>A0A4R1HJ67</accession>
<dbReference type="SUPFAM" id="SSF53163">
    <property type="entry name" value="HybD-like"/>
    <property type="match status" value="1"/>
</dbReference>
<dbReference type="RefSeq" id="WP_132431099.1">
    <property type="nucleotide sequence ID" value="NZ_SMFZ01000002.1"/>
</dbReference>
<evidence type="ECO:0000313" key="5">
    <source>
        <dbReference type="EMBL" id="TCK22327.1"/>
    </source>
</evidence>
<evidence type="ECO:0000256" key="3">
    <source>
        <dbReference type="ARBA" id="ARBA00022750"/>
    </source>
</evidence>
<comment type="similarity">
    <text evidence="1">Belongs to the peptidase A31 family.</text>
</comment>
<dbReference type="InterPro" id="IPR000671">
    <property type="entry name" value="Peptidase_A31"/>
</dbReference>
<reference evidence="5 6" key="1">
    <citation type="submission" date="2019-03" db="EMBL/GenBank/DDBJ databases">
        <title>Sequencing the genomes of 1000 actinobacteria strains.</title>
        <authorList>
            <person name="Klenk H.-P."/>
        </authorList>
    </citation>
    <scope>NUCLEOTIDE SEQUENCE [LARGE SCALE GENOMIC DNA]</scope>
    <source>
        <strain evidence="5 6">DSM 44969</strain>
    </source>
</reference>
<evidence type="ECO:0000256" key="4">
    <source>
        <dbReference type="ARBA" id="ARBA00022801"/>
    </source>
</evidence>
<protein>
    <submittedName>
        <fullName evidence="5">Hydrogenase maturation protease</fullName>
    </submittedName>
</protein>
<dbReference type="InterPro" id="IPR023430">
    <property type="entry name" value="Pept_HybD-like_dom_sf"/>
</dbReference>
<dbReference type="GO" id="GO:0004190">
    <property type="term" value="F:aspartic-type endopeptidase activity"/>
    <property type="evidence" value="ECO:0007669"/>
    <property type="project" value="UniProtKB-KW"/>
</dbReference>
<dbReference type="PRINTS" id="PR00446">
    <property type="entry name" value="HYDRGNUPTAKE"/>
</dbReference>
<evidence type="ECO:0000313" key="6">
    <source>
        <dbReference type="Proteomes" id="UP000295560"/>
    </source>
</evidence>
<proteinExistence type="inferred from homology"/>
<dbReference type="EMBL" id="SMFZ01000002">
    <property type="protein sequence ID" value="TCK22327.1"/>
    <property type="molecule type" value="Genomic_DNA"/>
</dbReference>
<evidence type="ECO:0000256" key="2">
    <source>
        <dbReference type="ARBA" id="ARBA00022670"/>
    </source>
</evidence>
<dbReference type="OrthoDB" id="3828930at2"/>
<keyword evidence="6" id="KW-1185">Reference proteome</keyword>
<dbReference type="Gene3D" id="3.40.50.1450">
    <property type="entry name" value="HybD-like"/>
    <property type="match status" value="1"/>
</dbReference>
<keyword evidence="4" id="KW-0378">Hydrolase</keyword>
<dbReference type="GO" id="GO:0008047">
    <property type="term" value="F:enzyme activator activity"/>
    <property type="evidence" value="ECO:0007669"/>
    <property type="project" value="InterPro"/>
</dbReference>